<dbReference type="Proteomes" id="UP000673691">
    <property type="component" value="Unassembled WGS sequence"/>
</dbReference>
<name>A0A8H8A009_9FUNG</name>
<dbReference type="EMBL" id="JAEFCI010002147">
    <property type="protein sequence ID" value="KAG5462435.1"/>
    <property type="molecule type" value="Genomic_DNA"/>
</dbReference>
<sequence length="164" mass="17160">MQPSSSVHTGKTFSFPSPSNSCESSSVLLLPETPDSWIGGIGGDSRTAGCVIGEKADAMGARPFLAQELMGERRSAEANAAAAAAAFSPSLMSSWFTVNLIASAAGRVLHRSQLGVAGLGHVDVQRLRLVNERPSVGREVDDRLLGNFPRRLVEGLNVVGDVGD</sequence>
<organism evidence="2 3">
    <name type="scientific">Olpidium bornovanus</name>
    <dbReference type="NCBI Taxonomy" id="278681"/>
    <lineage>
        <taxon>Eukaryota</taxon>
        <taxon>Fungi</taxon>
        <taxon>Fungi incertae sedis</taxon>
        <taxon>Olpidiomycota</taxon>
        <taxon>Olpidiomycotina</taxon>
        <taxon>Olpidiomycetes</taxon>
        <taxon>Olpidiales</taxon>
        <taxon>Olpidiaceae</taxon>
        <taxon>Olpidium</taxon>
    </lineage>
</organism>
<gene>
    <name evidence="2" type="ORF">BJ554DRAFT_5183</name>
</gene>
<feature type="region of interest" description="Disordered" evidence="1">
    <location>
        <begin position="1"/>
        <end position="21"/>
    </location>
</feature>
<evidence type="ECO:0000256" key="1">
    <source>
        <dbReference type="SAM" id="MobiDB-lite"/>
    </source>
</evidence>
<keyword evidence="3" id="KW-1185">Reference proteome</keyword>
<evidence type="ECO:0000313" key="2">
    <source>
        <dbReference type="EMBL" id="KAG5462435.1"/>
    </source>
</evidence>
<proteinExistence type="predicted"/>
<protein>
    <submittedName>
        <fullName evidence="2">Uncharacterized protein</fullName>
    </submittedName>
</protein>
<evidence type="ECO:0000313" key="3">
    <source>
        <dbReference type="Proteomes" id="UP000673691"/>
    </source>
</evidence>
<comment type="caution">
    <text evidence="2">The sequence shown here is derived from an EMBL/GenBank/DDBJ whole genome shotgun (WGS) entry which is preliminary data.</text>
</comment>
<accession>A0A8H8A009</accession>
<dbReference type="AlphaFoldDB" id="A0A8H8A009"/>
<reference evidence="2 3" key="1">
    <citation type="journal article" name="Sci. Rep.">
        <title>Genome-scale phylogenetic analyses confirm Olpidium as the closest living zoosporic fungus to the non-flagellated, terrestrial fungi.</title>
        <authorList>
            <person name="Chang Y."/>
            <person name="Rochon D."/>
            <person name="Sekimoto S."/>
            <person name="Wang Y."/>
            <person name="Chovatia M."/>
            <person name="Sandor L."/>
            <person name="Salamov A."/>
            <person name="Grigoriev I.V."/>
            <person name="Stajich J.E."/>
            <person name="Spatafora J.W."/>
        </authorList>
    </citation>
    <scope>NUCLEOTIDE SEQUENCE [LARGE SCALE GENOMIC DNA]</scope>
    <source>
        <strain evidence="2">S191</strain>
    </source>
</reference>
<feature type="compositionally biased region" description="Polar residues" evidence="1">
    <location>
        <begin position="1"/>
        <end position="12"/>
    </location>
</feature>